<accession>A0AAV7MAM9</accession>
<dbReference type="Proteomes" id="UP001066276">
    <property type="component" value="Chromosome 10"/>
</dbReference>
<feature type="compositionally biased region" description="Basic and acidic residues" evidence="1">
    <location>
        <begin position="127"/>
        <end position="139"/>
    </location>
</feature>
<feature type="compositionally biased region" description="Basic and acidic residues" evidence="1">
    <location>
        <begin position="92"/>
        <end position="116"/>
    </location>
</feature>
<gene>
    <name evidence="2" type="ORF">NDU88_004642</name>
</gene>
<organism evidence="2 3">
    <name type="scientific">Pleurodeles waltl</name>
    <name type="common">Iberian ribbed newt</name>
    <dbReference type="NCBI Taxonomy" id="8319"/>
    <lineage>
        <taxon>Eukaryota</taxon>
        <taxon>Metazoa</taxon>
        <taxon>Chordata</taxon>
        <taxon>Craniata</taxon>
        <taxon>Vertebrata</taxon>
        <taxon>Euteleostomi</taxon>
        <taxon>Amphibia</taxon>
        <taxon>Batrachia</taxon>
        <taxon>Caudata</taxon>
        <taxon>Salamandroidea</taxon>
        <taxon>Salamandridae</taxon>
        <taxon>Pleurodelinae</taxon>
        <taxon>Pleurodeles</taxon>
    </lineage>
</organism>
<feature type="region of interest" description="Disordered" evidence="1">
    <location>
        <begin position="1"/>
        <end position="139"/>
    </location>
</feature>
<evidence type="ECO:0000313" key="3">
    <source>
        <dbReference type="Proteomes" id="UP001066276"/>
    </source>
</evidence>
<keyword evidence="3" id="KW-1185">Reference proteome</keyword>
<sequence>MQHLKQLPPFLAFLQNPDWHHSCPREGPRLRSRNEAAGQDGGFADAITNPEYKQKAERPLGPDTKRGERDTENAIGTCADPGTQDQVSGGGRRREAPAKRAGPERKPMRGPAEVRRNPWASVPIPPSERREVKETGRPR</sequence>
<feature type="compositionally biased region" description="Basic and acidic residues" evidence="1">
    <location>
        <begin position="52"/>
        <end position="72"/>
    </location>
</feature>
<protein>
    <submittedName>
        <fullName evidence="2">Uncharacterized protein</fullName>
    </submittedName>
</protein>
<evidence type="ECO:0000256" key="1">
    <source>
        <dbReference type="SAM" id="MobiDB-lite"/>
    </source>
</evidence>
<dbReference type="AlphaFoldDB" id="A0AAV7MAM9"/>
<comment type="caution">
    <text evidence="2">The sequence shown here is derived from an EMBL/GenBank/DDBJ whole genome shotgun (WGS) entry which is preliminary data.</text>
</comment>
<name>A0AAV7MAM9_PLEWA</name>
<reference evidence="2" key="1">
    <citation type="journal article" date="2022" name="bioRxiv">
        <title>Sequencing and chromosome-scale assembly of the giantPleurodeles waltlgenome.</title>
        <authorList>
            <person name="Brown T."/>
            <person name="Elewa A."/>
            <person name="Iarovenko S."/>
            <person name="Subramanian E."/>
            <person name="Araus A.J."/>
            <person name="Petzold A."/>
            <person name="Susuki M."/>
            <person name="Suzuki K.-i.T."/>
            <person name="Hayashi T."/>
            <person name="Toyoda A."/>
            <person name="Oliveira C."/>
            <person name="Osipova E."/>
            <person name="Leigh N.D."/>
            <person name="Simon A."/>
            <person name="Yun M.H."/>
        </authorList>
    </citation>
    <scope>NUCLEOTIDE SEQUENCE</scope>
    <source>
        <strain evidence="2">20211129_DDA</strain>
        <tissue evidence="2">Liver</tissue>
    </source>
</reference>
<evidence type="ECO:0000313" key="2">
    <source>
        <dbReference type="EMBL" id="KAJ1099542.1"/>
    </source>
</evidence>
<feature type="compositionally biased region" description="Basic and acidic residues" evidence="1">
    <location>
        <begin position="18"/>
        <end position="34"/>
    </location>
</feature>
<dbReference type="EMBL" id="JANPWB010000014">
    <property type="protein sequence ID" value="KAJ1099542.1"/>
    <property type="molecule type" value="Genomic_DNA"/>
</dbReference>
<proteinExistence type="predicted"/>